<evidence type="ECO:0000256" key="4">
    <source>
        <dbReference type="ARBA" id="ARBA00022525"/>
    </source>
</evidence>
<sequence length="131" mass="15475">MFLLALYFGTGACSDFKRYHVSIGNYLPGTLDVHCKSRDDDLGLHSLRHFGDTYEFGFHINYFGTTLFFCNLWWNGLHVVFDAFVSYDKFINKECGEHTCYWEAEDDGIYLHNYIKNKVVLKYKWGKRMLL</sequence>
<dbReference type="InterPro" id="IPR010264">
    <property type="entry name" value="Self-incomp_S1"/>
</dbReference>
<keyword evidence="8" id="KW-1185">Reference proteome</keyword>
<dbReference type="OrthoDB" id="1727555at2759"/>
<comment type="subcellular location">
    <subcellularLocation>
        <location evidence="1 6">Secreted</location>
    </subcellularLocation>
</comment>
<dbReference type="Proteomes" id="UP000187406">
    <property type="component" value="Unassembled WGS sequence"/>
</dbReference>
<dbReference type="Pfam" id="PF05938">
    <property type="entry name" value="Self-incomp_S1"/>
    <property type="match status" value="1"/>
</dbReference>
<name>A0A1Q3B7V9_CEPFO</name>
<organism evidence="7 8">
    <name type="scientific">Cephalotus follicularis</name>
    <name type="common">Albany pitcher plant</name>
    <dbReference type="NCBI Taxonomy" id="3775"/>
    <lineage>
        <taxon>Eukaryota</taxon>
        <taxon>Viridiplantae</taxon>
        <taxon>Streptophyta</taxon>
        <taxon>Embryophyta</taxon>
        <taxon>Tracheophyta</taxon>
        <taxon>Spermatophyta</taxon>
        <taxon>Magnoliopsida</taxon>
        <taxon>eudicotyledons</taxon>
        <taxon>Gunneridae</taxon>
        <taxon>Pentapetalae</taxon>
        <taxon>rosids</taxon>
        <taxon>fabids</taxon>
        <taxon>Oxalidales</taxon>
        <taxon>Cephalotaceae</taxon>
        <taxon>Cephalotus</taxon>
    </lineage>
</organism>
<keyword evidence="5" id="KW-0732">Signal</keyword>
<evidence type="ECO:0000313" key="8">
    <source>
        <dbReference type="Proteomes" id="UP000187406"/>
    </source>
</evidence>
<evidence type="ECO:0000256" key="3">
    <source>
        <dbReference type="ARBA" id="ARBA00022471"/>
    </source>
</evidence>
<proteinExistence type="inferred from homology"/>
<reference evidence="8" key="1">
    <citation type="submission" date="2016-04" db="EMBL/GenBank/DDBJ databases">
        <title>Cephalotus genome sequencing.</title>
        <authorList>
            <person name="Fukushima K."/>
            <person name="Hasebe M."/>
            <person name="Fang X."/>
        </authorList>
    </citation>
    <scope>NUCLEOTIDE SEQUENCE [LARGE SCALE GENOMIC DNA]</scope>
    <source>
        <strain evidence="8">cv. St1</strain>
    </source>
</reference>
<dbReference type="PANTHER" id="PTHR31232:SF164">
    <property type="entry name" value="S-PROTEIN HOMOLOG"/>
    <property type="match status" value="1"/>
</dbReference>
<protein>
    <recommendedName>
        <fullName evidence="6">S-protein homolog</fullName>
    </recommendedName>
</protein>
<evidence type="ECO:0000256" key="1">
    <source>
        <dbReference type="ARBA" id="ARBA00004613"/>
    </source>
</evidence>
<dbReference type="GO" id="GO:0060320">
    <property type="term" value="P:rejection of self pollen"/>
    <property type="evidence" value="ECO:0007669"/>
    <property type="project" value="UniProtKB-KW"/>
</dbReference>
<dbReference type="EMBL" id="BDDD01000328">
    <property type="protein sequence ID" value="GAV63843.1"/>
    <property type="molecule type" value="Genomic_DNA"/>
</dbReference>
<comment type="similarity">
    <text evidence="2 6">Belongs to the plant self-incompatibility (S1) protein family.</text>
</comment>
<evidence type="ECO:0000256" key="2">
    <source>
        <dbReference type="ARBA" id="ARBA00005581"/>
    </source>
</evidence>
<dbReference type="AlphaFoldDB" id="A0A1Q3B7V9"/>
<evidence type="ECO:0000313" key="7">
    <source>
        <dbReference type="EMBL" id="GAV63843.1"/>
    </source>
</evidence>
<dbReference type="PANTHER" id="PTHR31232">
    <property type="match status" value="1"/>
</dbReference>
<evidence type="ECO:0000256" key="5">
    <source>
        <dbReference type="ARBA" id="ARBA00022729"/>
    </source>
</evidence>
<keyword evidence="4 6" id="KW-0964">Secreted</keyword>
<dbReference type="GO" id="GO:0005576">
    <property type="term" value="C:extracellular region"/>
    <property type="evidence" value="ECO:0007669"/>
    <property type="project" value="UniProtKB-SubCell"/>
</dbReference>
<evidence type="ECO:0000256" key="6">
    <source>
        <dbReference type="RuleBase" id="RU367044"/>
    </source>
</evidence>
<keyword evidence="3 6" id="KW-0713">Self-incompatibility</keyword>
<dbReference type="InParanoid" id="A0A1Q3B7V9"/>
<comment type="caution">
    <text evidence="7">The sequence shown here is derived from an EMBL/GenBank/DDBJ whole genome shotgun (WGS) entry which is preliminary data.</text>
</comment>
<gene>
    <name evidence="7" type="ORF">CFOL_v3_07361</name>
</gene>
<accession>A0A1Q3B7V9</accession>